<keyword evidence="6" id="KW-1185">Reference proteome</keyword>
<dbReference type="GO" id="GO:0030334">
    <property type="term" value="P:regulation of cell migration"/>
    <property type="evidence" value="ECO:0007669"/>
    <property type="project" value="TreeGrafter"/>
</dbReference>
<dbReference type="GO" id="GO:0017154">
    <property type="term" value="F:semaphorin receptor activity"/>
    <property type="evidence" value="ECO:0007669"/>
    <property type="project" value="InterPro"/>
</dbReference>
<reference evidence="5 6" key="1">
    <citation type="submission" date="2018-11" db="EMBL/GenBank/DDBJ databases">
        <authorList>
            <consortium name="Pathogen Informatics"/>
        </authorList>
    </citation>
    <scope>NUCLEOTIDE SEQUENCE [LARGE SCALE GENOMIC DNA]</scope>
</reference>
<keyword evidence="2" id="KW-0472">Membrane</keyword>
<dbReference type="SUPFAM" id="SSF103575">
    <property type="entry name" value="Plexin repeat"/>
    <property type="match status" value="1"/>
</dbReference>
<dbReference type="GO" id="GO:0002116">
    <property type="term" value="C:semaphorin receptor complex"/>
    <property type="evidence" value="ECO:0007669"/>
    <property type="project" value="TreeGrafter"/>
</dbReference>
<sequence>MQVSKVKVGHCGGADNCETCLANRDPYCGWCVLNNGCVPESECTKSIPSTPHDWLTFRTGKCPMIRKVEPNQMQITSASYLNVELENMPNVGGQLTCIFDFGNISGPVTMIAEQNGISESKV</sequence>
<evidence type="ECO:0000313" key="5">
    <source>
        <dbReference type="EMBL" id="VDK28637.1"/>
    </source>
</evidence>
<dbReference type="PANTHER" id="PTHR22625">
    <property type="entry name" value="PLEXIN"/>
    <property type="match status" value="1"/>
</dbReference>
<dbReference type="InterPro" id="IPR016201">
    <property type="entry name" value="PSI"/>
</dbReference>
<accession>A0A3P6P5S8</accession>
<proteinExistence type="predicted"/>
<dbReference type="InterPro" id="IPR013783">
    <property type="entry name" value="Ig-like_fold"/>
</dbReference>
<evidence type="ECO:0000256" key="2">
    <source>
        <dbReference type="ARBA" id="ARBA00023136"/>
    </source>
</evidence>
<dbReference type="EMBL" id="UYRR01016833">
    <property type="protein sequence ID" value="VDK28637.1"/>
    <property type="molecule type" value="Genomic_DNA"/>
</dbReference>
<feature type="non-terminal residue" evidence="5">
    <location>
        <position position="122"/>
    </location>
</feature>
<dbReference type="OrthoDB" id="125363at2759"/>
<evidence type="ECO:0000313" key="6">
    <source>
        <dbReference type="Proteomes" id="UP000267096"/>
    </source>
</evidence>
<evidence type="ECO:0000256" key="1">
    <source>
        <dbReference type="ARBA" id="ARBA00004370"/>
    </source>
</evidence>
<organism evidence="5 6">
    <name type="scientific">Anisakis simplex</name>
    <name type="common">Herring worm</name>
    <dbReference type="NCBI Taxonomy" id="6269"/>
    <lineage>
        <taxon>Eukaryota</taxon>
        <taxon>Metazoa</taxon>
        <taxon>Ecdysozoa</taxon>
        <taxon>Nematoda</taxon>
        <taxon>Chromadorea</taxon>
        <taxon>Rhabditida</taxon>
        <taxon>Spirurina</taxon>
        <taxon>Ascaridomorpha</taxon>
        <taxon>Ascaridoidea</taxon>
        <taxon>Anisakidae</taxon>
        <taxon>Anisakis</taxon>
        <taxon>Anisakis simplex complex</taxon>
    </lineage>
</organism>
<dbReference type="GO" id="GO:0005886">
    <property type="term" value="C:plasma membrane"/>
    <property type="evidence" value="ECO:0007669"/>
    <property type="project" value="TreeGrafter"/>
</dbReference>
<dbReference type="Proteomes" id="UP000267096">
    <property type="component" value="Unassembled WGS sequence"/>
</dbReference>
<dbReference type="SMART" id="SM00423">
    <property type="entry name" value="PSI"/>
    <property type="match status" value="1"/>
</dbReference>
<dbReference type="PANTHER" id="PTHR22625:SF70">
    <property type="entry name" value="PLEXIN A, ISOFORM A"/>
    <property type="match status" value="1"/>
</dbReference>
<dbReference type="Gene3D" id="2.60.40.10">
    <property type="entry name" value="Immunoglobulins"/>
    <property type="match status" value="1"/>
</dbReference>
<dbReference type="InterPro" id="IPR002165">
    <property type="entry name" value="Plexin_repeat"/>
</dbReference>
<dbReference type="Pfam" id="PF01437">
    <property type="entry name" value="PSI"/>
    <property type="match status" value="1"/>
</dbReference>
<dbReference type="InterPro" id="IPR041019">
    <property type="entry name" value="TIG1_plexin"/>
</dbReference>
<dbReference type="InterPro" id="IPR031148">
    <property type="entry name" value="Plexin"/>
</dbReference>
<feature type="domain" description="PSI" evidence="4">
    <location>
        <begin position="10"/>
        <end position="63"/>
    </location>
</feature>
<protein>
    <recommendedName>
        <fullName evidence="4">PSI domain-containing protein</fullName>
    </recommendedName>
</protein>
<keyword evidence="3" id="KW-0325">Glycoprotein</keyword>
<evidence type="ECO:0000259" key="4">
    <source>
        <dbReference type="SMART" id="SM00423"/>
    </source>
</evidence>
<name>A0A3P6P5S8_ANISI</name>
<evidence type="ECO:0000256" key="3">
    <source>
        <dbReference type="ARBA" id="ARBA00023180"/>
    </source>
</evidence>
<gene>
    <name evidence="5" type="ORF">ASIM_LOCUS7160</name>
</gene>
<dbReference type="Pfam" id="PF17960">
    <property type="entry name" value="TIG_plexin"/>
    <property type="match status" value="1"/>
</dbReference>
<comment type="subcellular location">
    <subcellularLocation>
        <location evidence="1">Membrane</location>
    </subcellularLocation>
</comment>
<dbReference type="AlphaFoldDB" id="A0A3P6P5S8"/>